<dbReference type="GO" id="GO:0005085">
    <property type="term" value="F:guanyl-nucleotide exchange factor activity"/>
    <property type="evidence" value="ECO:0007669"/>
    <property type="project" value="UniProtKB-KW"/>
</dbReference>
<gene>
    <name evidence="3" type="ORF">B0H16DRAFT_1898490</name>
</gene>
<dbReference type="CDD" id="cd09917">
    <property type="entry name" value="F-box_SF"/>
    <property type="match status" value="1"/>
</dbReference>
<dbReference type="PANTHER" id="PTHR46572:SF2">
    <property type="entry name" value="RHO1 GDP-GTP EXCHANGE PROTEIN 1-RELATED"/>
    <property type="match status" value="1"/>
</dbReference>
<dbReference type="Proteomes" id="UP001215598">
    <property type="component" value="Unassembled WGS sequence"/>
</dbReference>
<dbReference type="InterPro" id="IPR052233">
    <property type="entry name" value="Rho-type_GEFs"/>
</dbReference>
<dbReference type="AlphaFoldDB" id="A0AAD7HA94"/>
<keyword evidence="4" id="KW-1185">Reference proteome</keyword>
<dbReference type="InterPro" id="IPR001180">
    <property type="entry name" value="CNH_dom"/>
</dbReference>
<dbReference type="SUPFAM" id="SSF81383">
    <property type="entry name" value="F-box domain"/>
    <property type="match status" value="1"/>
</dbReference>
<name>A0AAD7HA94_9AGAR</name>
<dbReference type="PROSITE" id="PS50219">
    <property type="entry name" value="CNH"/>
    <property type="match status" value="1"/>
</dbReference>
<evidence type="ECO:0000313" key="3">
    <source>
        <dbReference type="EMBL" id="KAJ7716142.1"/>
    </source>
</evidence>
<dbReference type="SMART" id="SM00036">
    <property type="entry name" value="CNH"/>
    <property type="match status" value="1"/>
</dbReference>
<reference evidence="3" key="1">
    <citation type="submission" date="2023-03" db="EMBL/GenBank/DDBJ databases">
        <title>Massive genome expansion in bonnet fungi (Mycena s.s.) driven by repeated elements and novel gene families across ecological guilds.</title>
        <authorList>
            <consortium name="Lawrence Berkeley National Laboratory"/>
            <person name="Harder C.B."/>
            <person name="Miyauchi S."/>
            <person name="Viragh M."/>
            <person name="Kuo A."/>
            <person name="Thoen E."/>
            <person name="Andreopoulos B."/>
            <person name="Lu D."/>
            <person name="Skrede I."/>
            <person name="Drula E."/>
            <person name="Henrissat B."/>
            <person name="Morin E."/>
            <person name="Kohler A."/>
            <person name="Barry K."/>
            <person name="LaButti K."/>
            <person name="Morin E."/>
            <person name="Salamov A."/>
            <person name="Lipzen A."/>
            <person name="Mereny Z."/>
            <person name="Hegedus B."/>
            <person name="Baldrian P."/>
            <person name="Stursova M."/>
            <person name="Weitz H."/>
            <person name="Taylor A."/>
            <person name="Grigoriev I.V."/>
            <person name="Nagy L.G."/>
            <person name="Martin F."/>
            <person name="Kauserud H."/>
        </authorList>
    </citation>
    <scope>NUCLEOTIDE SEQUENCE</scope>
    <source>
        <strain evidence="3">CBHHK182m</strain>
    </source>
</reference>
<comment type="caution">
    <text evidence="3">The sequence shown here is derived from an EMBL/GenBank/DDBJ whole genome shotgun (WGS) entry which is preliminary data.</text>
</comment>
<dbReference type="Pfam" id="PF00780">
    <property type="entry name" value="CNH"/>
    <property type="match status" value="1"/>
</dbReference>
<protein>
    <submittedName>
        <fullName evidence="3">CNH domain-containing protein</fullName>
    </submittedName>
</protein>
<proteinExistence type="predicted"/>
<feature type="domain" description="CNH" evidence="2">
    <location>
        <begin position="96"/>
        <end position="369"/>
    </location>
</feature>
<evidence type="ECO:0000259" key="2">
    <source>
        <dbReference type="PROSITE" id="PS50219"/>
    </source>
</evidence>
<dbReference type="EMBL" id="JARKIB010000296">
    <property type="protein sequence ID" value="KAJ7716142.1"/>
    <property type="molecule type" value="Genomic_DNA"/>
</dbReference>
<organism evidence="3 4">
    <name type="scientific">Mycena metata</name>
    <dbReference type="NCBI Taxonomy" id="1033252"/>
    <lineage>
        <taxon>Eukaryota</taxon>
        <taxon>Fungi</taxon>
        <taxon>Dikarya</taxon>
        <taxon>Basidiomycota</taxon>
        <taxon>Agaricomycotina</taxon>
        <taxon>Agaricomycetes</taxon>
        <taxon>Agaricomycetidae</taxon>
        <taxon>Agaricales</taxon>
        <taxon>Marasmiineae</taxon>
        <taxon>Mycenaceae</taxon>
        <taxon>Mycena</taxon>
    </lineage>
</organism>
<dbReference type="InterPro" id="IPR036047">
    <property type="entry name" value="F-box-like_dom_sf"/>
</dbReference>
<dbReference type="PANTHER" id="PTHR46572">
    <property type="entry name" value="RHO1 GDP-GTP EXCHANGE PROTEIN 1-RELATED"/>
    <property type="match status" value="1"/>
</dbReference>
<accession>A0AAD7HA94</accession>
<sequence length="401" mass="44006">MLDHNKLFDFTALAALKLPKSRAPTRENSTGTGSQPPAQQWQILPTEIFERIIDFLHADKTALVSCSMVCRDWFPTSRYHLYTLLPVIPVSLGGDCHKVNTAVALPGNCLLYGTNNGVYLSRNRTLVKVLKLPAVSQLDIVETHNLLLVLSGRRLLIGPLHLATGGDSALLSRRLVPYSSDASFFQVGDHAGKRVVVCVVHAGRFSSHFKLMEVVDTSDAGTFALQHLRSFYLPDRARSVHIWNKTVGVGLRSGFQCVEPLSLVTFPVPVGPPSPTYEDKKCRAMFRVGERFLLCYDCCAFYMDKAGTSYEAAFTIRWNNPAKQFALAAPYLLAFTDIGLQVWRTDTGAWAQTVYGTGIRLLSVTPQIVIKMGDGRVIAIRCAEPYVAGVREGATTVGAAG</sequence>
<evidence type="ECO:0000256" key="1">
    <source>
        <dbReference type="ARBA" id="ARBA00022658"/>
    </source>
</evidence>
<keyword evidence="1" id="KW-0344">Guanine-nucleotide releasing factor</keyword>
<evidence type="ECO:0000313" key="4">
    <source>
        <dbReference type="Proteomes" id="UP001215598"/>
    </source>
</evidence>